<evidence type="ECO:0000313" key="1">
    <source>
        <dbReference type="EMBL" id="NLR23991.1"/>
    </source>
</evidence>
<dbReference type="AlphaFoldDB" id="A0A8I2KPM1"/>
<dbReference type="RefSeq" id="WP_193522554.1">
    <property type="nucleotide sequence ID" value="NZ_CBCSDF010000024.1"/>
</dbReference>
<name>A0A8I2KPM1_9GAMM</name>
<evidence type="ECO:0000313" key="4">
    <source>
        <dbReference type="Proteomes" id="UP001304419"/>
    </source>
</evidence>
<evidence type="ECO:0000313" key="2">
    <source>
        <dbReference type="EMBL" id="WOX30970.1"/>
    </source>
</evidence>
<dbReference type="InterPro" id="IPR011057">
    <property type="entry name" value="Mss4-like_sf"/>
</dbReference>
<dbReference type="Proteomes" id="UP001304419">
    <property type="component" value="Chromosome 2"/>
</dbReference>
<accession>A0A8I2KPM1</accession>
<dbReference type="EMBL" id="CP137579">
    <property type="protein sequence ID" value="WOX30970.1"/>
    <property type="molecule type" value="Genomic_DNA"/>
</dbReference>
<organism evidence="1 3">
    <name type="scientific">Pseudoalteromonas maricaloris</name>
    <dbReference type="NCBI Taxonomy" id="184924"/>
    <lineage>
        <taxon>Bacteria</taxon>
        <taxon>Pseudomonadati</taxon>
        <taxon>Pseudomonadota</taxon>
        <taxon>Gammaproteobacteria</taxon>
        <taxon>Alteromonadales</taxon>
        <taxon>Pseudoalteromonadaceae</taxon>
        <taxon>Pseudoalteromonas</taxon>
    </lineage>
</organism>
<dbReference type="EMBL" id="WEIA01000022">
    <property type="protein sequence ID" value="NLR23991.1"/>
    <property type="molecule type" value="Genomic_DNA"/>
</dbReference>
<dbReference type="Proteomes" id="UP000646877">
    <property type="component" value="Unassembled WGS sequence"/>
</dbReference>
<gene>
    <name evidence="1" type="ORF">F9Y85_22285</name>
    <name evidence="2" type="ORF">R5H13_24165</name>
</gene>
<reference evidence="2 4" key="2">
    <citation type="submission" date="2023-10" db="EMBL/GenBank/DDBJ databases">
        <title>To unveil natural product biosynthetic capacity in Pseudoalteromonas.</title>
        <authorList>
            <person name="Wang J."/>
        </authorList>
    </citation>
    <scope>NUCLEOTIDE SEQUENCE [LARGE SCALE GENOMIC DNA]</scope>
    <source>
        <strain evidence="2 4">DSM 15914</strain>
    </source>
</reference>
<protein>
    <submittedName>
        <fullName evidence="1">Uncharacterized protein</fullName>
    </submittedName>
</protein>
<sequence>MITTSCHCGQIHYRIFTTTTANEICAGVQFIQAHGLIENPCKSLERFVVPHSKAQTIQEHGFCKHCSASIYIMDDKGNISYALNHLMPFKADYSGVLNFGL</sequence>
<reference evidence="1" key="1">
    <citation type="submission" date="2019-10" db="EMBL/GenBank/DDBJ databases">
        <authorList>
            <person name="Paulsen S."/>
        </authorList>
    </citation>
    <scope>NUCLEOTIDE SEQUENCE</scope>
    <source>
        <strain evidence="1">LMG 19692</strain>
    </source>
</reference>
<evidence type="ECO:0000313" key="3">
    <source>
        <dbReference type="Proteomes" id="UP000646877"/>
    </source>
</evidence>
<keyword evidence="4" id="KW-1185">Reference proteome</keyword>
<proteinExistence type="predicted"/>
<dbReference type="SUPFAM" id="SSF51316">
    <property type="entry name" value="Mss4-like"/>
    <property type="match status" value="1"/>
</dbReference>